<evidence type="ECO:0000313" key="1">
    <source>
        <dbReference type="EMBL" id="DAD86072.1"/>
    </source>
</evidence>
<accession>A0A8S5MVA2</accession>
<reference evidence="1" key="1">
    <citation type="journal article" date="2021" name="Proc. Natl. Acad. Sci. U.S.A.">
        <title>A Catalog of Tens of Thousands of Viruses from Human Metagenomes Reveals Hidden Associations with Chronic Diseases.</title>
        <authorList>
            <person name="Tisza M.J."/>
            <person name="Buck C.B."/>
        </authorList>
    </citation>
    <scope>NUCLEOTIDE SEQUENCE</scope>
    <source>
        <strain evidence="1">CtoSr5</strain>
    </source>
</reference>
<organism evidence="1">
    <name type="scientific">Siphoviridae sp. ctoSr5</name>
    <dbReference type="NCBI Taxonomy" id="2826460"/>
    <lineage>
        <taxon>Viruses</taxon>
        <taxon>Duplodnaviria</taxon>
        <taxon>Heunggongvirae</taxon>
        <taxon>Uroviricota</taxon>
        <taxon>Caudoviricetes</taxon>
    </lineage>
</organism>
<proteinExistence type="predicted"/>
<sequence length="142" mass="16113">MFNNFQQNPSFNNYIPYNSYTANLAQKNANFNNQNFQAQTNITFVNGMKGAKAFRLRPNSNVLLMDSDNSKFYVKSTDNLGIANIQTYSFVEDKNLSVEIVAASQPSDTGEQNTKLYDEMKTKISELESKVNELQSKLDEVL</sequence>
<name>A0A8S5MVA2_9CAUD</name>
<protein>
    <submittedName>
        <fullName evidence="1">Uncharacterized protein</fullName>
    </submittedName>
</protein>
<dbReference type="EMBL" id="BK014993">
    <property type="protein sequence ID" value="DAD86072.1"/>
    <property type="molecule type" value="Genomic_DNA"/>
</dbReference>